<dbReference type="AlphaFoldDB" id="A0A3S5FG61"/>
<dbReference type="Proteomes" id="UP000784294">
    <property type="component" value="Unassembled WGS sequence"/>
</dbReference>
<evidence type="ECO:0000313" key="1">
    <source>
        <dbReference type="EMBL" id="VEL36169.1"/>
    </source>
</evidence>
<proteinExistence type="predicted"/>
<accession>A0A3S5FG61</accession>
<dbReference type="EMBL" id="CAAALY010251575">
    <property type="protein sequence ID" value="VEL36169.1"/>
    <property type="molecule type" value="Genomic_DNA"/>
</dbReference>
<keyword evidence="2" id="KW-1185">Reference proteome</keyword>
<evidence type="ECO:0000313" key="2">
    <source>
        <dbReference type="Proteomes" id="UP000784294"/>
    </source>
</evidence>
<reference evidence="1" key="1">
    <citation type="submission" date="2018-11" db="EMBL/GenBank/DDBJ databases">
        <authorList>
            <consortium name="Pathogen Informatics"/>
        </authorList>
    </citation>
    <scope>NUCLEOTIDE SEQUENCE</scope>
</reference>
<sequence>MYPKRIKVDWTVQVQPQTSLLPFVPQYRQSLAGSAAATYQACSLTGVTNVNGFAVATVRLGATPSSASVTLAEWTANLRAAVNTASASWTGLYGVVDASGVQLSVACTKLFGWGLCFLFQSDPILAHRHDPIWGYLSRLVMVATQCLW</sequence>
<name>A0A3S5FG61_9PLAT</name>
<gene>
    <name evidence="1" type="ORF">PXEA_LOCUS29609</name>
</gene>
<protein>
    <submittedName>
        <fullName evidence="1">Uncharacterized protein</fullName>
    </submittedName>
</protein>
<comment type="caution">
    <text evidence="1">The sequence shown here is derived from an EMBL/GenBank/DDBJ whole genome shotgun (WGS) entry which is preliminary data.</text>
</comment>
<organism evidence="1 2">
    <name type="scientific">Protopolystoma xenopodis</name>
    <dbReference type="NCBI Taxonomy" id="117903"/>
    <lineage>
        <taxon>Eukaryota</taxon>
        <taxon>Metazoa</taxon>
        <taxon>Spiralia</taxon>
        <taxon>Lophotrochozoa</taxon>
        <taxon>Platyhelminthes</taxon>
        <taxon>Monogenea</taxon>
        <taxon>Polyopisthocotylea</taxon>
        <taxon>Polystomatidea</taxon>
        <taxon>Polystomatidae</taxon>
        <taxon>Protopolystoma</taxon>
    </lineage>
</organism>